<comment type="catalytic activity">
    <reaction evidence="9 10">
        <text>oxaloacetate + phosphate = phosphoenolpyruvate + hydrogencarbonate</text>
        <dbReference type="Rhea" id="RHEA:28370"/>
        <dbReference type="ChEBI" id="CHEBI:16452"/>
        <dbReference type="ChEBI" id="CHEBI:17544"/>
        <dbReference type="ChEBI" id="CHEBI:43474"/>
        <dbReference type="ChEBI" id="CHEBI:58702"/>
        <dbReference type="EC" id="4.1.1.31"/>
    </reaction>
</comment>
<dbReference type="AlphaFoldDB" id="A0A2T5I8Q7"/>
<dbReference type="EC" id="4.1.1.31" evidence="4 10"/>
<dbReference type="PANTHER" id="PTHR30523:SF6">
    <property type="entry name" value="PHOSPHOENOLPYRUVATE CARBOXYLASE"/>
    <property type="match status" value="1"/>
</dbReference>
<feature type="active site" evidence="10 11">
    <location>
        <position position="165"/>
    </location>
</feature>
<evidence type="ECO:0000256" key="11">
    <source>
        <dbReference type="PROSITE-ProRule" id="PRU10111"/>
    </source>
</evidence>
<name>A0A2T5I8Q7_9PROT</name>
<dbReference type="GO" id="GO:0005829">
    <property type="term" value="C:cytosol"/>
    <property type="evidence" value="ECO:0007669"/>
    <property type="project" value="TreeGrafter"/>
</dbReference>
<comment type="caution">
    <text evidence="14">The sequence shown here is derived from an EMBL/GenBank/DDBJ whole genome shotgun (WGS) entry which is preliminary data.</text>
</comment>
<protein>
    <recommendedName>
        <fullName evidence="5 10">Phosphoenolpyruvate carboxylase</fullName>
        <shortName evidence="10">PEPC</shortName>
        <shortName evidence="10">PEPCase</shortName>
        <ecNumber evidence="4 10">4.1.1.31</ecNumber>
    </recommendedName>
</protein>
<dbReference type="Gene3D" id="1.20.1440.90">
    <property type="entry name" value="Phosphoenolpyruvate/pyruvate domain"/>
    <property type="match status" value="1"/>
</dbReference>
<dbReference type="PROSITE" id="PS00393">
    <property type="entry name" value="PEPCASE_2"/>
    <property type="match status" value="1"/>
</dbReference>
<evidence type="ECO:0000256" key="2">
    <source>
        <dbReference type="ARBA" id="ARBA00003670"/>
    </source>
</evidence>
<keyword evidence="8 10" id="KW-0120">Carbon dioxide fixation</keyword>
<dbReference type="InterPro" id="IPR018129">
    <property type="entry name" value="PEP_COase_Lys_AS"/>
</dbReference>
<evidence type="ECO:0000256" key="4">
    <source>
        <dbReference type="ARBA" id="ARBA00012305"/>
    </source>
</evidence>
<evidence type="ECO:0000256" key="7">
    <source>
        <dbReference type="ARBA" id="ARBA00023239"/>
    </source>
</evidence>
<evidence type="ECO:0000256" key="9">
    <source>
        <dbReference type="ARBA" id="ARBA00048995"/>
    </source>
</evidence>
<dbReference type="PRINTS" id="PR00150">
    <property type="entry name" value="PEPCARBXLASE"/>
</dbReference>
<dbReference type="GO" id="GO:0000287">
    <property type="term" value="F:magnesium ion binding"/>
    <property type="evidence" value="ECO:0007669"/>
    <property type="project" value="UniProtKB-UniRule"/>
</dbReference>
<dbReference type="InterPro" id="IPR015813">
    <property type="entry name" value="Pyrv/PenolPyrv_kinase-like_dom"/>
</dbReference>
<gene>
    <name evidence="10" type="primary">ppc</name>
    <name evidence="14" type="ORF">C8R21_11834</name>
</gene>
<dbReference type="InterPro" id="IPR022805">
    <property type="entry name" value="PEP_COase_bac/pln-type"/>
</dbReference>
<proteinExistence type="inferred from homology"/>
<feature type="compositionally biased region" description="Polar residues" evidence="13">
    <location>
        <begin position="1"/>
        <end position="17"/>
    </location>
</feature>
<dbReference type="NCBIfam" id="NF000584">
    <property type="entry name" value="PRK00009.1"/>
    <property type="match status" value="1"/>
</dbReference>
<keyword evidence="14" id="KW-0670">Pyruvate</keyword>
<dbReference type="PROSITE" id="PS00781">
    <property type="entry name" value="PEPCASE_1"/>
    <property type="match status" value="1"/>
</dbReference>
<comment type="function">
    <text evidence="2 10">Forms oxaloacetate, a four-carbon dicarboxylic acid source for the tricarboxylic acid cycle.</text>
</comment>
<dbReference type="Pfam" id="PF00311">
    <property type="entry name" value="PEPcase"/>
    <property type="match status" value="1"/>
</dbReference>
<comment type="subunit">
    <text evidence="10">Homotetramer.</text>
</comment>
<comment type="cofactor">
    <cofactor evidence="1 10">
        <name>Mg(2+)</name>
        <dbReference type="ChEBI" id="CHEBI:18420"/>
    </cofactor>
</comment>
<evidence type="ECO:0000256" key="10">
    <source>
        <dbReference type="HAMAP-Rule" id="MF_00595"/>
    </source>
</evidence>
<sequence length="939" mass="105649">MGSVASQSESIDTNPNPNHIDDKEPKDDPLREDIRLLGRMLGDTLREQEGEPTFDLVENIRQTAIRFRRDQDPKARQELDRLLNQLSNKATEAVVRAFSQFSQLSNIAEDMHHNRRRRSYLLARSQPQAGSVARALDLVLSNDTSSATLGRFFAKALVSPVLTAHPTEVQRRSILDCQLGIARLLNERDRVQLTPDELSKNEEGLRTAIQILWQTRMLRSARLSVYDEIKNGLAYYHYTFLTEVPHLYAEIEDLLERRMGDKAPRVPPFLRIGSWIGGDRDGNPFVTHEVLLHAAERQSALALDFYMGEVHQIGRRLSLTDRLVDVDDALAALVAASPDRAPSRADEPYRRALIGIYARLAATSMGLGHAIRQRRPVGPAEPYTDSMELVRDLDIVIHSLERHKSELLARGDLRHLRRAAEVFGFHLAPLDMRQHSHIHEQVVAELFERGASLKGYSDLPEAERVRCLLTEISSPRLLRSPYLDYSELAEGELHIVETAAEIHRRFGPAALPNYVISKADGISDILEVALLLKEVGLLRAGEKPHLHVNIVPLFETIADLRGCPRIMDELFSIPYYRKLVDSRNDVQEVMLGYSDSNKDGGFLAANWELYKAETELTKVFAKHKVELRLFHGRGGTVGRGGGPSYQAILAQPPGSVNGQIRITEQGEVIGSKYSDPEIGRRNLETLVAATIEATLLSHDTLGQCADEYYGVMEVLAGDALRAYRSLVYETPGFNRYFQESTPIKEIAGLNIGSRPPSRKKSDLIEDLRAIPWTFSWGVNRAMITGWYGFGTAVEMFVQREGRGDNGLGLLQKMYQAWPFLQTLLSNMDMVLAKTDMGIASRYAELVTDVELRREVFGRIQKEWELSVKWLFAVTGRTELLQDNPTLARSIRNRTPYIDPLNHLQVELLRRYRSGDATDAVTRAIQLTINGVAAGLRNSG</sequence>
<dbReference type="PANTHER" id="PTHR30523">
    <property type="entry name" value="PHOSPHOENOLPYRUVATE CARBOXYLASE"/>
    <property type="match status" value="1"/>
</dbReference>
<evidence type="ECO:0000256" key="5">
    <source>
        <dbReference type="ARBA" id="ARBA00022419"/>
    </source>
</evidence>
<dbReference type="GO" id="GO:0006099">
    <property type="term" value="P:tricarboxylic acid cycle"/>
    <property type="evidence" value="ECO:0007669"/>
    <property type="project" value="InterPro"/>
</dbReference>
<evidence type="ECO:0000313" key="14">
    <source>
        <dbReference type="EMBL" id="PTQ80184.1"/>
    </source>
</evidence>
<comment type="similarity">
    <text evidence="3 10">Belongs to the PEPCase type 1 family.</text>
</comment>
<dbReference type="GO" id="GO:0006107">
    <property type="term" value="P:oxaloacetate metabolic process"/>
    <property type="evidence" value="ECO:0007669"/>
    <property type="project" value="UniProtKB-UniRule"/>
</dbReference>
<dbReference type="SUPFAM" id="SSF51621">
    <property type="entry name" value="Phosphoenolpyruvate/pyruvate domain"/>
    <property type="match status" value="1"/>
</dbReference>
<dbReference type="Proteomes" id="UP000244152">
    <property type="component" value="Unassembled WGS sequence"/>
</dbReference>
<dbReference type="InterPro" id="IPR033129">
    <property type="entry name" value="PEPCASE_His_AS"/>
</dbReference>
<feature type="active site" evidence="10 12">
    <location>
        <position position="598"/>
    </location>
</feature>
<evidence type="ECO:0000256" key="13">
    <source>
        <dbReference type="SAM" id="MobiDB-lite"/>
    </source>
</evidence>
<dbReference type="GO" id="GO:0015977">
    <property type="term" value="P:carbon fixation"/>
    <property type="evidence" value="ECO:0007669"/>
    <property type="project" value="UniProtKB-UniRule"/>
</dbReference>
<dbReference type="InterPro" id="IPR021135">
    <property type="entry name" value="PEP_COase"/>
</dbReference>
<evidence type="ECO:0000313" key="15">
    <source>
        <dbReference type="Proteomes" id="UP000244152"/>
    </source>
</evidence>
<feature type="region of interest" description="Disordered" evidence="13">
    <location>
        <begin position="1"/>
        <end position="30"/>
    </location>
</feature>
<dbReference type="GO" id="GO:0008964">
    <property type="term" value="F:phosphoenolpyruvate carboxylase activity"/>
    <property type="evidence" value="ECO:0007669"/>
    <property type="project" value="UniProtKB-UniRule"/>
</dbReference>
<keyword evidence="7 10" id="KW-0456">Lyase</keyword>
<reference evidence="14 15" key="1">
    <citation type="submission" date="2018-04" db="EMBL/GenBank/DDBJ databases">
        <title>Active sludge and wastewater microbial communities from Klosterneuburg, Austria.</title>
        <authorList>
            <person name="Wagner M."/>
        </authorList>
    </citation>
    <scope>NUCLEOTIDE SEQUENCE [LARGE SCALE GENOMIC DNA]</scope>
    <source>
        <strain evidence="14 15">Nl12</strain>
    </source>
</reference>
<organism evidence="14 15">
    <name type="scientific">Nitrosospira multiformis</name>
    <dbReference type="NCBI Taxonomy" id="1231"/>
    <lineage>
        <taxon>Bacteria</taxon>
        <taxon>Pseudomonadati</taxon>
        <taxon>Pseudomonadota</taxon>
        <taxon>Betaproteobacteria</taxon>
        <taxon>Nitrosomonadales</taxon>
        <taxon>Nitrosomonadaceae</taxon>
        <taxon>Nitrosospira</taxon>
    </lineage>
</organism>
<dbReference type="HAMAP" id="MF_00595">
    <property type="entry name" value="PEPcase_type1"/>
    <property type="match status" value="1"/>
</dbReference>
<evidence type="ECO:0000256" key="12">
    <source>
        <dbReference type="PROSITE-ProRule" id="PRU10112"/>
    </source>
</evidence>
<accession>A0A2T5I8Q7</accession>
<dbReference type="EMBL" id="QAOK01000018">
    <property type="protein sequence ID" value="PTQ80184.1"/>
    <property type="molecule type" value="Genomic_DNA"/>
</dbReference>
<evidence type="ECO:0000256" key="6">
    <source>
        <dbReference type="ARBA" id="ARBA00022842"/>
    </source>
</evidence>
<evidence type="ECO:0000256" key="1">
    <source>
        <dbReference type="ARBA" id="ARBA00001946"/>
    </source>
</evidence>
<keyword evidence="6 10" id="KW-0460">Magnesium</keyword>
<evidence type="ECO:0000256" key="3">
    <source>
        <dbReference type="ARBA" id="ARBA00008346"/>
    </source>
</evidence>
<feature type="compositionally biased region" description="Basic and acidic residues" evidence="13">
    <location>
        <begin position="19"/>
        <end position="30"/>
    </location>
</feature>
<evidence type="ECO:0000256" key="8">
    <source>
        <dbReference type="ARBA" id="ARBA00023300"/>
    </source>
</evidence>